<keyword evidence="3" id="KW-0675">Receptor</keyword>
<accession>A0A8C3KRT1</accession>
<reference evidence="7" key="1">
    <citation type="submission" date="2025-08" db="UniProtKB">
        <authorList>
            <consortium name="Ensembl"/>
        </authorList>
    </citation>
    <scope>IDENTIFICATION</scope>
</reference>
<feature type="domain" description="Ig-like" evidence="6">
    <location>
        <begin position="35"/>
        <end position="135"/>
    </location>
</feature>
<dbReference type="InterPro" id="IPR013106">
    <property type="entry name" value="Ig_V-set"/>
</dbReference>
<dbReference type="InterPro" id="IPR007110">
    <property type="entry name" value="Ig-like_dom"/>
</dbReference>
<dbReference type="GO" id="GO:0042101">
    <property type="term" value="C:T cell receptor complex"/>
    <property type="evidence" value="ECO:0007669"/>
    <property type="project" value="UniProtKB-KW"/>
</dbReference>
<evidence type="ECO:0000256" key="2">
    <source>
        <dbReference type="ARBA" id="ARBA00023130"/>
    </source>
</evidence>
<keyword evidence="2" id="KW-1064">Adaptive immunity</keyword>
<evidence type="ECO:0000256" key="3">
    <source>
        <dbReference type="ARBA" id="ARBA00023170"/>
    </source>
</evidence>
<dbReference type="PROSITE" id="PS50835">
    <property type="entry name" value="IG_LIKE"/>
    <property type="match status" value="1"/>
</dbReference>
<evidence type="ECO:0000256" key="1">
    <source>
        <dbReference type="ARBA" id="ARBA00022729"/>
    </source>
</evidence>
<evidence type="ECO:0000313" key="7">
    <source>
        <dbReference type="Ensembl" id="ENSCPGP00000028440.1"/>
    </source>
</evidence>
<evidence type="ECO:0000259" key="6">
    <source>
        <dbReference type="PROSITE" id="PS50835"/>
    </source>
</evidence>
<evidence type="ECO:0000313" key="8">
    <source>
        <dbReference type="Proteomes" id="UP000694419"/>
    </source>
</evidence>
<keyword evidence="1" id="KW-0732">Signal</keyword>
<sequence>MQEKCGQEVEGGHPPLLLSLAEAASGALCPFLGSPVQERQGTITVTQKEGQVTVKQRDTFQTTCTYQSSYSPFLFWYQQRKGQGPQLVLLEVYQGKPQVDSGRFFSAMSVATSQVVLHVRDAELQDSAAYFCALSPHWCPQLAAVHRKVGVL</sequence>
<keyword evidence="8" id="KW-1185">Reference proteome</keyword>
<proteinExistence type="predicted"/>
<reference evidence="7" key="2">
    <citation type="submission" date="2025-09" db="UniProtKB">
        <authorList>
            <consortium name="Ensembl"/>
        </authorList>
    </citation>
    <scope>IDENTIFICATION</scope>
</reference>
<organism evidence="7 8">
    <name type="scientific">Calidris pygmaea</name>
    <name type="common">Spoon-billed sandpiper</name>
    <dbReference type="NCBI Taxonomy" id="425635"/>
    <lineage>
        <taxon>Eukaryota</taxon>
        <taxon>Metazoa</taxon>
        <taxon>Chordata</taxon>
        <taxon>Craniata</taxon>
        <taxon>Vertebrata</taxon>
        <taxon>Euteleostomi</taxon>
        <taxon>Archelosauria</taxon>
        <taxon>Archosauria</taxon>
        <taxon>Dinosauria</taxon>
        <taxon>Saurischia</taxon>
        <taxon>Theropoda</taxon>
        <taxon>Coelurosauria</taxon>
        <taxon>Aves</taxon>
        <taxon>Neognathae</taxon>
        <taxon>Neoaves</taxon>
        <taxon>Charadriiformes</taxon>
        <taxon>Scolopacidae</taxon>
        <taxon>Calidris</taxon>
    </lineage>
</organism>
<dbReference type="GO" id="GO:0002250">
    <property type="term" value="P:adaptive immune response"/>
    <property type="evidence" value="ECO:0007669"/>
    <property type="project" value="UniProtKB-KW"/>
</dbReference>
<keyword evidence="4" id="KW-0393">Immunoglobulin domain</keyword>
<dbReference type="PANTHER" id="PTHR19367:SF18">
    <property type="entry name" value="T CELL RECEPTOR ALPHA VARIABLE 16"/>
    <property type="match status" value="1"/>
</dbReference>
<evidence type="ECO:0000256" key="5">
    <source>
        <dbReference type="ARBA" id="ARBA00043266"/>
    </source>
</evidence>
<dbReference type="InterPro" id="IPR036179">
    <property type="entry name" value="Ig-like_dom_sf"/>
</dbReference>
<keyword evidence="5" id="KW-0391">Immunity</keyword>
<dbReference type="Proteomes" id="UP000694419">
    <property type="component" value="Unplaced"/>
</dbReference>
<dbReference type="AlphaFoldDB" id="A0A8C3KRT1"/>
<protein>
    <recommendedName>
        <fullName evidence="6">Ig-like domain-containing protein</fullName>
    </recommendedName>
</protein>
<keyword evidence="5" id="KW-1279">T cell receptor</keyword>
<name>A0A8C3KRT1_9CHAR</name>
<evidence type="ECO:0000256" key="4">
    <source>
        <dbReference type="ARBA" id="ARBA00023319"/>
    </source>
</evidence>
<dbReference type="Pfam" id="PF07686">
    <property type="entry name" value="V-set"/>
    <property type="match status" value="1"/>
</dbReference>
<dbReference type="InterPro" id="IPR051287">
    <property type="entry name" value="TCR_variable_region"/>
</dbReference>
<dbReference type="PANTHER" id="PTHR19367">
    <property type="entry name" value="T-CELL RECEPTOR ALPHA CHAIN V REGION"/>
    <property type="match status" value="1"/>
</dbReference>
<dbReference type="Gene3D" id="2.60.40.10">
    <property type="entry name" value="Immunoglobulins"/>
    <property type="match status" value="1"/>
</dbReference>
<dbReference type="InterPro" id="IPR013783">
    <property type="entry name" value="Ig-like_fold"/>
</dbReference>
<dbReference type="Ensembl" id="ENSCPGT00000031033.1">
    <property type="protein sequence ID" value="ENSCPGP00000028440.1"/>
    <property type="gene ID" value="ENSCPGG00000019548.1"/>
</dbReference>
<dbReference type="SUPFAM" id="SSF48726">
    <property type="entry name" value="Immunoglobulin"/>
    <property type="match status" value="1"/>
</dbReference>